<feature type="transmembrane region" description="Helical" evidence="1">
    <location>
        <begin position="148"/>
        <end position="169"/>
    </location>
</feature>
<keyword evidence="1" id="KW-1133">Transmembrane helix</keyword>
<proteinExistence type="predicted"/>
<evidence type="ECO:0000256" key="1">
    <source>
        <dbReference type="SAM" id="Phobius"/>
    </source>
</evidence>
<sequence length="249" mass="28863">MSKVRRNQRQQQRSKVTFSKLTFHKLNWLEYLTIGLSVWFLFFPKPYEILFTVLLCMPIIGLILNGLTGRPSIASLVEIWKDKDGNDKYDVADFIDIAAWVILFRVIIDYKFESFYSLIIPGTVAFAIMLIILFATHNHIINTDKSKNWIYLSLIVNVFLYSYAGAYGANCVYDNSEPTVYQAEVVNKRISRGRRGSKSYILKVTPWGHHYDQEEISVTSDQYNGIQTGQTVNIDLKEGLFNIPWFYVE</sequence>
<keyword evidence="1" id="KW-0472">Membrane</keyword>
<feature type="transmembrane region" description="Helical" evidence="1">
    <location>
        <begin position="49"/>
        <end position="68"/>
    </location>
</feature>
<reference evidence="2 3" key="1">
    <citation type="submission" date="2020-09" db="EMBL/GenBank/DDBJ databases">
        <title>Pedobacter sp. SW-16 isolated from soil near Yeocheon.</title>
        <authorList>
            <person name="Im H.S."/>
            <person name="Joung Y."/>
            <person name="Lee S.-S."/>
        </authorList>
    </citation>
    <scope>NUCLEOTIDE SEQUENCE [LARGE SCALE GENOMIC DNA]</scope>
    <source>
        <strain evidence="2 3">SW-16</strain>
    </source>
</reference>
<keyword evidence="1" id="KW-0812">Transmembrane</keyword>
<dbReference type="RefSeq" id="WP_190326624.1">
    <property type="nucleotide sequence ID" value="NZ_CP061171.1"/>
</dbReference>
<feature type="transmembrane region" description="Helical" evidence="1">
    <location>
        <begin position="21"/>
        <end position="43"/>
    </location>
</feature>
<evidence type="ECO:0008006" key="4">
    <source>
        <dbReference type="Google" id="ProtNLM"/>
    </source>
</evidence>
<evidence type="ECO:0000313" key="2">
    <source>
        <dbReference type="EMBL" id="QNR83601.1"/>
    </source>
</evidence>
<organism evidence="2 3">
    <name type="scientific">Pedobacter riviphilus</name>
    <dbReference type="NCBI Taxonomy" id="2766984"/>
    <lineage>
        <taxon>Bacteria</taxon>
        <taxon>Pseudomonadati</taxon>
        <taxon>Bacteroidota</taxon>
        <taxon>Sphingobacteriia</taxon>
        <taxon>Sphingobacteriales</taxon>
        <taxon>Sphingobacteriaceae</taxon>
        <taxon>Pedobacter</taxon>
    </lineage>
</organism>
<name>A0ABX6TEH9_9SPHI</name>
<dbReference type="Proteomes" id="UP000516439">
    <property type="component" value="Chromosome"/>
</dbReference>
<protein>
    <recommendedName>
        <fullName evidence="4">DUF1449 family protein</fullName>
    </recommendedName>
</protein>
<dbReference type="EMBL" id="CP061171">
    <property type="protein sequence ID" value="QNR83601.1"/>
    <property type="molecule type" value="Genomic_DNA"/>
</dbReference>
<accession>A0ABX6TEH9</accession>
<feature type="transmembrane region" description="Helical" evidence="1">
    <location>
        <begin position="114"/>
        <end position="136"/>
    </location>
</feature>
<evidence type="ECO:0000313" key="3">
    <source>
        <dbReference type="Proteomes" id="UP000516439"/>
    </source>
</evidence>
<gene>
    <name evidence="2" type="ORF">H9N25_16820</name>
</gene>
<keyword evidence="3" id="KW-1185">Reference proteome</keyword>